<dbReference type="GeneID" id="23680005"/>
<gene>
    <name evidence="1" type="primary">ORF20</name>
</gene>
<dbReference type="Proteomes" id="UP000030226">
    <property type="component" value="Segment"/>
</dbReference>
<accession>A0A0A1IWL0</accession>
<evidence type="ECO:0000313" key="1">
    <source>
        <dbReference type="EMBL" id="CEF89659.1"/>
    </source>
</evidence>
<dbReference type="KEGG" id="vg:23680005"/>
<dbReference type="RefSeq" id="YP_009125123.1">
    <property type="nucleotide sequence ID" value="NC_026594.1"/>
</dbReference>
<evidence type="ECO:0000313" key="2">
    <source>
        <dbReference type="Proteomes" id="UP000030226"/>
    </source>
</evidence>
<sequence length="141" mass="16386">MSEASMWETVRKKLQGFDPVRVENVVDNGTPDVDTIHGWIELKYKAEWPKRPSTPLRLPHFTPQQRTWLFRRVLSGGRAFLLLKVANDWLLFDGAVASRVLGEKTKDELIAFSLAYWPNSLLEEEFRTCLKTYNFLNQKSS</sequence>
<dbReference type="EMBL" id="LN610577">
    <property type="protein sequence ID" value="CEF89659.1"/>
    <property type="molecule type" value="Genomic_DNA"/>
</dbReference>
<organism evidence="1 2">
    <name type="scientific">Pseudomonas phage vB_PaeS_PAO1_Ab18</name>
    <dbReference type="NCBI Taxonomy" id="1548905"/>
    <lineage>
        <taxon>Viruses</taxon>
        <taxon>Duplodnaviria</taxon>
        <taxon>Heunggongvirae</taxon>
        <taxon>Uroviricota</taxon>
        <taxon>Caudoviricetes</taxon>
        <taxon>Mesyanzhinovviridae</taxon>
        <taxon>Bradleyvirinae</taxon>
        <taxon>Abidjanvirus</taxon>
        <taxon>Abidjanvirus Ab18</taxon>
        <taxon>Pseudomonas virus Ab18</taxon>
    </lineage>
</organism>
<proteinExistence type="predicted"/>
<protein>
    <submittedName>
        <fullName evidence="1">Uncharacterized protein</fullName>
    </submittedName>
</protein>
<dbReference type="OrthoDB" id="23654at10239"/>
<reference evidence="1 2" key="1">
    <citation type="journal article" date="2015" name="PLoS ONE">
        <title>Investigation of a Large Collection of Pseudomonas aeruginosa Bacteriophages Collected from a Single Environmental Source in Abidjan, Cote d'Ivoire.</title>
        <authorList>
            <person name="Essoh C."/>
            <person name="Latino L."/>
            <person name="Midoux C."/>
            <person name="Blouin Y."/>
            <person name="Loukou G."/>
            <person name="Nguetta S.P."/>
            <person name="Lathro S."/>
            <person name="Cablanmian A."/>
            <person name="Kouassi A.K."/>
            <person name="Vergnaud G."/>
            <person name="Pourcel C."/>
        </authorList>
    </citation>
    <scope>NUCLEOTIDE SEQUENCE [LARGE SCALE GENOMIC DNA]</scope>
    <source>
        <strain evidence="1">Ab18</strain>
    </source>
</reference>
<name>A0A0A1IWL0_9CAUD</name>
<keyword evidence="2" id="KW-1185">Reference proteome</keyword>